<dbReference type="NCBIfam" id="TIGR00254">
    <property type="entry name" value="GGDEF"/>
    <property type="match status" value="1"/>
</dbReference>
<dbReference type="AlphaFoldDB" id="A0A7W3D6H6"/>
<feature type="transmembrane region" description="Helical" evidence="4">
    <location>
        <begin position="108"/>
        <end position="131"/>
    </location>
</feature>
<dbReference type="SUPFAM" id="SSF55073">
    <property type="entry name" value="Nucleotide cyclase"/>
    <property type="match status" value="1"/>
</dbReference>
<organism evidence="8 9">
    <name type="scientific">Citrobacter freundii</name>
    <dbReference type="NCBI Taxonomy" id="546"/>
    <lineage>
        <taxon>Bacteria</taxon>
        <taxon>Pseudomonadati</taxon>
        <taxon>Pseudomonadota</taxon>
        <taxon>Gammaproteobacteria</taxon>
        <taxon>Enterobacterales</taxon>
        <taxon>Enterobacteriaceae</taxon>
        <taxon>Citrobacter</taxon>
        <taxon>Citrobacter freundii complex</taxon>
    </lineage>
</organism>
<evidence type="ECO:0000256" key="3">
    <source>
        <dbReference type="ARBA" id="ARBA00034290"/>
    </source>
</evidence>
<feature type="transmembrane region" description="Helical" evidence="4">
    <location>
        <begin position="47"/>
        <end position="66"/>
    </location>
</feature>
<dbReference type="Gene3D" id="3.20.20.450">
    <property type="entry name" value="EAL domain"/>
    <property type="match status" value="1"/>
</dbReference>
<dbReference type="CDD" id="cd01949">
    <property type="entry name" value="GGDEF"/>
    <property type="match status" value="1"/>
</dbReference>
<dbReference type="InterPro" id="IPR005330">
    <property type="entry name" value="MHYT_dom"/>
</dbReference>
<reference evidence="8 9" key="1">
    <citation type="submission" date="2020-06" db="EMBL/GenBank/DDBJ databases">
        <title>REHAB project genomes.</title>
        <authorList>
            <person name="Shaw L.P."/>
        </authorList>
    </citation>
    <scope>NUCLEOTIDE SEQUENCE [LARGE SCALE GENOMIC DNA]</scope>
    <source>
        <strain evidence="8 9">RHBSTW-00116</strain>
    </source>
</reference>
<keyword evidence="4" id="KW-0472">Membrane</keyword>
<feature type="transmembrane region" description="Helical" evidence="4">
    <location>
        <begin position="217"/>
        <end position="236"/>
    </location>
</feature>
<dbReference type="PANTHER" id="PTHR44757">
    <property type="entry name" value="DIGUANYLATE CYCLASE DGCP"/>
    <property type="match status" value="1"/>
</dbReference>
<feature type="domain" description="EAL" evidence="5">
    <location>
        <begin position="431"/>
        <end position="685"/>
    </location>
</feature>
<keyword evidence="4" id="KW-1133">Transmembrane helix</keyword>
<dbReference type="EMBL" id="JABXRI010000001">
    <property type="protein sequence ID" value="MBA8063879.1"/>
    <property type="molecule type" value="Genomic_DNA"/>
</dbReference>
<dbReference type="InterPro" id="IPR052155">
    <property type="entry name" value="Biofilm_reg_signaling"/>
</dbReference>
<evidence type="ECO:0000313" key="8">
    <source>
        <dbReference type="EMBL" id="MBA8063879.1"/>
    </source>
</evidence>
<sequence length="718" mass="79362">MLHVSWDPVLIGISFVVAFIASFIALDSAGKVAISSRRESTFWRLSGGATLGLGIWSMHFIGMLAMKMSMSINYHFVLTACSFLIALVSATFAINIAISGQTLSTKRLVVATSLLSTGVVAMHYVGMAAIIEHVAIIWDRRLILLSVVIAVVASGVGLWLAFHLRQNTRRALINRLIAALIMALAIASMHYTGMSAATFTHVTHTAHEGLSTLELSIWVSAITMVILGIMLVISMVDAQLRTSRLADNLHQLNCQLEHQVHFDPLTGLANRTQIDACLQACLQYSRLHQHPFALVFIDLDRFKVVNDTWGHHMGDQLLIASTQRIYTCLDDTMTLARLGGDEFMLLVPNSGREAISNLLARIANVIKEPFTLCGHSLRVSLSAGSSIYPEHGATLHELKVKADMAMYHVKQAGRNGWAIYTPDMEAIADTPPTFLQELSQAIERNQFELWYQPKYTAGDHTLTGFEALLRWHHPERGMLLPAEFLPALEETGLIIPVGYWVIHQACFQLHQWASQGHSQWTLAVNLSSAQFEQHDIVDIVCNALAQYQLSPTQLTLELTESTALKNLKHSVDVLNAFSALGITISIDDFGTGYSNILMLKSLLARELKIDRIFVKDISENSKNTKIVSTIIDIAHSMNMCVVAEGIETHEQEILLTQMGCRVLQGFLFAKPLPAHQIHELMHTESSVKPILAAQALSHQESISCETEKEILVASRSAT</sequence>
<comment type="caution">
    <text evidence="8">The sequence shown here is derived from an EMBL/GenBank/DDBJ whole genome shotgun (WGS) entry which is preliminary data.</text>
</comment>
<feature type="domain" description="GGDEF" evidence="6">
    <location>
        <begin position="290"/>
        <end position="422"/>
    </location>
</feature>
<dbReference type="InterPro" id="IPR035919">
    <property type="entry name" value="EAL_sf"/>
</dbReference>
<keyword evidence="2" id="KW-0973">c-di-GMP</keyword>
<dbReference type="InterPro" id="IPR043128">
    <property type="entry name" value="Rev_trsase/Diguanyl_cyclase"/>
</dbReference>
<name>A0A7W3D6H6_CITFR</name>
<dbReference type="Pfam" id="PF00563">
    <property type="entry name" value="EAL"/>
    <property type="match status" value="1"/>
</dbReference>
<feature type="transmembrane region" description="Helical" evidence="4">
    <location>
        <begin position="176"/>
        <end position="197"/>
    </location>
</feature>
<dbReference type="PROSITE" id="PS50883">
    <property type="entry name" value="EAL"/>
    <property type="match status" value="1"/>
</dbReference>
<dbReference type="InterPro" id="IPR029787">
    <property type="entry name" value="Nucleotide_cyclase"/>
</dbReference>
<keyword evidence="4" id="KW-0812">Transmembrane</keyword>
<feature type="transmembrane region" description="Helical" evidence="4">
    <location>
        <begin position="72"/>
        <end position="96"/>
    </location>
</feature>
<feature type="transmembrane region" description="Helical" evidence="4">
    <location>
        <begin position="143"/>
        <end position="164"/>
    </location>
</feature>
<dbReference type="EC" id="3.1.4.52" evidence="1"/>
<dbReference type="PROSITE" id="PS50924">
    <property type="entry name" value="MHYT"/>
    <property type="match status" value="1"/>
</dbReference>
<evidence type="ECO:0000259" key="6">
    <source>
        <dbReference type="PROSITE" id="PS50887"/>
    </source>
</evidence>
<gene>
    <name evidence="8" type="ORF">HV077_16115</name>
</gene>
<dbReference type="Pfam" id="PF00990">
    <property type="entry name" value="GGDEF"/>
    <property type="match status" value="1"/>
</dbReference>
<dbReference type="SMART" id="SM00052">
    <property type="entry name" value="EAL"/>
    <property type="match status" value="1"/>
</dbReference>
<evidence type="ECO:0000256" key="2">
    <source>
        <dbReference type="ARBA" id="ARBA00022636"/>
    </source>
</evidence>
<feature type="transmembrane region" description="Helical" evidence="4">
    <location>
        <begin position="6"/>
        <end position="26"/>
    </location>
</feature>
<dbReference type="InterPro" id="IPR000160">
    <property type="entry name" value="GGDEF_dom"/>
</dbReference>
<feature type="domain" description="MHYT" evidence="7">
    <location>
        <begin position="6"/>
        <end position="200"/>
    </location>
</feature>
<dbReference type="CDD" id="cd01948">
    <property type="entry name" value="EAL"/>
    <property type="match status" value="1"/>
</dbReference>
<dbReference type="InterPro" id="IPR001633">
    <property type="entry name" value="EAL_dom"/>
</dbReference>
<dbReference type="Gene3D" id="3.30.70.270">
    <property type="match status" value="1"/>
</dbReference>
<dbReference type="GO" id="GO:0016020">
    <property type="term" value="C:membrane"/>
    <property type="evidence" value="ECO:0007669"/>
    <property type="project" value="UniProtKB-UniRule"/>
</dbReference>
<dbReference type="FunFam" id="3.20.20.450:FF:000001">
    <property type="entry name" value="Cyclic di-GMP phosphodiesterase yahA"/>
    <property type="match status" value="1"/>
</dbReference>
<dbReference type="PROSITE" id="PS50887">
    <property type="entry name" value="GGDEF"/>
    <property type="match status" value="1"/>
</dbReference>
<protein>
    <recommendedName>
        <fullName evidence="1">cyclic-guanylate-specific phosphodiesterase</fullName>
        <ecNumber evidence="1">3.1.4.52</ecNumber>
    </recommendedName>
</protein>
<accession>A0A7W3D6H6</accession>
<dbReference type="SMART" id="SM00267">
    <property type="entry name" value="GGDEF"/>
    <property type="match status" value="1"/>
</dbReference>
<dbReference type="SUPFAM" id="SSF141868">
    <property type="entry name" value="EAL domain-like"/>
    <property type="match status" value="1"/>
</dbReference>
<dbReference type="Proteomes" id="UP000591803">
    <property type="component" value="Unassembled WGS sequence"/>
</dbReference>
<dbReference type="Pfam" id="PF03707">
    <property type="entry name" value="MHYT"/>
    <property type="match status" value="2"/>
</dbReference>
<evidence type="ECO:0000259" key="5">
    <source>
        <dbReference type="PROSITE" id="PS50883"/>
    </source>
</evidence>
<comment type="catalytic activity">
    <reaction evidence="3">
        <text>3',3'-c-di-GMP + H2O = 5'-phosphoguanylyl(3'-&gt;5')guanosine + H(+)</text>
        <dbReference type="Rhea" id="RHEA:24902"/>
        <dbReference type="ChEBI" id="CHEBI:15377"/>
        <dbReference type="ChEBI" id="CHEBI:15378"/>
        <dbReference type="ChEBI" id="CHEBI:58754"/>
        <dbReference type="ChEBI" id="CHEBI:58805"/>
        <dbReference type="EC" id="3.1.4.52"/>
    </reaction>
</comment>
<evidence type="ECO:0000313" key="9">
    <source>
        <dbReference type="Proteomes" id="UP000591803"/>
    </source>
</evidence>
<dbReference type="PANTHER" id="PTHR44757:SF2">
    <property type="entry name" value="BIOFILM ARCHITECTURE MAINTENANCE PROTEIN MBAA"/>
    <property type="match status" value="1"/>
</dbReference>
<proteinExistence type="predicted"/>
<dbReference type="GO" id="GO:0071111">
    <property type="term" value="F:cyclic-guanylate-specific phosphodiesterase activity"/>
    <property type="evidence" value="ECO:0007669"/>
    <property type="project" value="UniProtKB-EC"/>
</dbReference>
<evidence type="ECO:0000256" key="4">
    <source>
        <dbReference type="PROSITE-ProRule" id="PRU00244"/>
    </source>
</evidence>
<evidence type="ECO:0000256" key="1">
    <source>
        <dbReference type="ARBA" id="ARBA00012282"/>
    </source>
</evidence>
<evidence type="ECO:0000259" key="7">
    <source>
        <dbReference type="PROSITE" id="PS50924"/>
    </source>
</evidence>